<organism evidence="1 2">
    <name type="scientific">Panagrolaimus sp. JU765</name>
    <dbReference type="NCBI Taxonomy" id="591449"/>
    <lineage>
        <taxon>Eukaryota</taxon>
        <taxon>Metazoa</taxon>
        <taxon>Ecdysozoa</taxon>
        <taxon>Nematoda</taxon>
        <taxon>Chromadorea</taxon>
        <taxon>Rhabditida</taxon>
        <taxon>Tylenchina</taxon>
        <taxon>Panagrolaimomorpha</taxon>
        <taxon>Panagrolaimoidea</taxon>
        <taxon>Panagrolaimidae</taxon>
        <taxon>Panagrolaimus</taxon>
    </lineage>
</organism>
<proteinExistence type="predicted"/>
<evidence type="ECO:0000313" key="2">
    <source>
        <dbReference type="WBParaSite" id="JU765_v2.g14202.t1"/>
    </source>
</evidence>
<reference evidence="2" key="1">
    <citation type="submission" date="2022-11" db="UniProtKB">
        <authorList>
            <consortium name="WormBaseParasite"/>
        </authorList>
    </citation>
    <scope>IDENTIFICATION</scope>
</reference>
<name>A0AC34Q979_9BILA</name>
<accession>A0AC34Q979</accession>
<dbReference type="Proteomes" id="UP000887576">
    <property type="component" value="Unplaced"/>
</dbReference>
<sequence length="197" mass="21988">MLFFDKNKTGDKQESAFLGEYSSAVFPLPPKVKISKPIPNYHDSINLTEIISIPPANHEPDILDQLDLVPDPPNYSIVTKSLNFENKKAENGLQVSYAVDKKPVSCNSTLDRPIKPHNFQEIYSSIDQQEKFSKVTCVDPELLAGLNSSNLLVDLQKLSESLKILRDSTSIQSQSSSIERPRSTGSAYHMLPTMQSH</sequence>
<evidence type="ECO:0000313" key="1">
    <source>
        <dbReference type="Proteomes" id="UP000887576"/>
    </source>
</evidence>
<dbReference type="WBParaSite" id="JU765_v2.g14202.t1">
    <property type="protein sequence ID" value="JU765_v2.g14202.t1"/>
    <property type="gene ID" value="JU765_v2.g14202"/>
</dbReference>
<protein>
    <submittedName>
        <fullName evidence="2">Uncharacterized protein</fullName>
    </submittedName>
</protein>